<evidence type="ECO:0000256" key="1">
    <source>
        <dbReference type="ARBA" id="ARBA00022679"/>
    </source>
</evidence>
<feature type="domain" description="N-acetyltransferase" evidence="3">
    <location>
        <begin position="3"/>
        <end position="148"/>
    </location>
</feature>
<dbReference type="GO" id="GO:0016746">
    <property type="term" value="F:acyltransferase activity"/>
    <property type="evidence" value="ECO:0007669"/>
    <property type="project" value="UniProtKB-KW"/>
</dbReference>
<organism evidence="4 5">
    <name type="scientific">Methylobacterium marchantiae</name>
    <dbReference type="NCBI Taxonomy" id="600331"/>
    <lineage>
        <taxon>Bacteria</taxon>
        <taxon>Pseudomonadati</taxon>
        <taxon>Pseudomonadota</taxon>
        <taxon>Alphaproteobacteria</taxon>
        <taxon>Hyphomicrobiales</taxon>
        <taxon>Methylobacteriaceae</taxon>
        <taxon>Methylobacterium</taxon>
    </lineage>
</organism>
<dbReference type="PANTHER" id="PTHR10545:SF29">
    <property type="entry name" value="GH14572P-RELATED"/>
    <property type="match status" value="1"/>
</dbReference>
<evidence type="ECO:0000313" key="5">
    <source>
        <dbReference type="Proteomes" id="UP001597176"/>
    </source>
</evidence>
<sequence>MSTRVRKAMVPDATALLNLVQAHAAFERGVAPLSLDDLETILSADNPPTHLLVAEAHTALVGYAAVTLDFSLWQGCPYGHLDCLFVVARARGRGIGRQLFNAAVRLVQAEDVDRLEWQTPVWNSDAIRFYLRIGAIGVTKERFAIPIR</sequence>
<keyword evidence="1 4" id="KW-0808">Transferase</keyword>
<evidence type="ECO:0000259" key="3">
    <source>
        <dbReference type="PROSITE" id="PS51186"/>
    </source>
</evidence>
<gene>
    <name evidence="4" type="ORF">ACFQ4G_01260</name>
</gene>
<dbReference type="Proteomes" id="UP001597176">
    <property type="component" value="Unassembled WGS sequence"/>
</dbReference>
<dbReference type="CDD" id="cd04301">
    <property type="entry name" value="NAT_SF"/>
    <property type="match status" value="1"/>
</dbReference>
<dbReference type="InterPro" id="IPR051016">
    <property type="entry name" value="Diverse_Substrate_AcTransf"/>
</dbReference>
<dbReference type="Gene3D" id="3.40.630.30">
    <property type="match status" value="1"/>
</dbReference>
<comment type="caution">
    <text evidence="4">The sequence shown here is derived from an EMBL/GenBank/DDBJ whole genome shotgun (WGS) entry which is preliminary data.</text>
</comment>
<dbReference type="RefSeq" id="WP_238206877.1">
    <property type="nucleotide sequence ID" value="NZ_JBHTND010000001.1"/>
</dbReference>
<dbReference type="PROSITE" id="PS51186">
    <property type="entry name" value="GNAT"/>
    <property type="match status" value="1"/>
</dbReference>
<evidence type="ECO:0000313" key="4">
    <source>
        <dbReference type="EMBL" id="MFD1300214.1"/>
    </source>
</evidence>
<dbReference type="Pfam" id="PF00583">
    <property type="entry name" value="Acetyltransf_1"/>
    <property type="match status" value="1"/>
</dbReference>
<dbReference type="InterPro" id="IPR000182">
    <property type="entry name" value="GNAT_dom"/>
</dbReference>
<dbReference type="InterPro" id="IPR016181">
    <property type="entry name" value="Acyl_CoA_acyltransferase"/>
</dbReference>
<dbReference type="EMBL" id="JBHTND010000001">
    <property type="protein sequence ID" value="MFD1300214.1"/>
    <property type="molecule type" value="Genomic_DNA"/>
</dbReference>
<dbReference type="SUPFAM" id="SSF55729">
    <property type="entry name" value="Acyl-CoA N-acyltransferases (Nat)"/>
    <property type="match status" value="1"/>
</dbReference>
<accession>A0ABW3WUH2</accession>
<protein>
    <submittedName>
        <fullName evidence="4">GNAT family N-acetyltransferase</fullName>
        <ecNumber evidence="4">2.3.-.-</ecNumber>
    </submittedName>
</protein>
<dbReference type="EC" id="2.3.-.-" evidence="4"/>
<keyword evidence="5" id="KW-1185">Reference proteome</keyword>
<name>A0ABW3WUH2_9HYPH</name>
<proteinExistence type="predicted"/>
<reference evidence="5" key="1">
    <citation type="journal article" date="2019" name="Int. J. Syst. Evol. Microbiol.">
        <title>The Global Catalogue of Microorganisms (GCM) 10K type strain sequencing project: providing services to taxonomists for standard genome sequencing and annotation.</title>
        <authorList>
            <consortium name="The Broad Institute Genomics Platform"/>
            <consortium name="The Broad Institute Genome Sequencing Center for Infectious Disease"/>
            <person name="Wu L."/>
            <person name="Ma J."/>
        </authorList>
    </citation>
    <scope>NUCLEOTIDE SEQUENCE [LARGE SCALE GENOMIC DNA]</scope>
    <source>
        <strain evidence="5">CCUG 56108</strain>
    </source>
</reference>
<evidence type="ECO:0000256" key="2">
    <source>
        <dbReference type="ARBA" id="ARBA00023315"/>
    </source>
</evidence>
<dbReference type="PANTHER" id="PTHR10545">
    <property type="entry name" value="DIAMINE N-ACETYLTRANSFERASE"/>
    <property type="match status" value="1"/>
</dbReference>
<keyword evidence="2 4" id="KW-0012">Acyltransferase</keyword>